<dbReference type="Gene3D" id="2.130.10.10">
    <property type="entry name" value="YVTN repeat-like/Quinoprotein amine dehydrogenase"/>
    <property type="match status" value="1"/>
</dbReference>
<comment type="caution">
    <text evidence="2">The sequence shown here is derived from an EMBL/GenBank/DDBJ whole genome shotgun (WGS) entry which is preliminary data.</text>
</comment>
<gene>
    <name evidence="2" type="ORF">BJ212DRAFT_1360549</name>
</gene>
<dbReference type="SUPFAM" id="SSF50978">
    <property type="entry name" value="WD40 repeat-like"/>
    <property type="match status" value="1"/>
</dbReference>
<evidence type="ECO:0000313" key="2">
    <source>
        <dbReference type="EMBL" id="KAG1815240.1"/>
    </source>
</evidence>
<dbReference type="GeneID" id="64629904"/>
<protein>
    <recommendedName>
        <fullName evidence="4">Anaphase-promoting complex subunit 4 WD40 domain-containing protein</fullName>
    </recommendedName>
</protein>
<dbReference type="SMART" id="SM00320">
    <property type="entry name" value="WD40"/>
    <property type="match status" value="1"/>
</dbReference>
<dbReference type="Proteomes" id="UP000807769">
    <property type="component" value="Unassembled WGS sequence"/>
</dbReference>
<keyword evidence="1" id="KW-0853">WD repeat</keyword>
<dbReference type="Pfam" id="PF00400">
    <property type="entry name" value="WD40"/>
    <property type="match status" value="1"/>
</dbReference>
<keyword evidence="3" id="KW-1185">Reference proteome</keyword>
<name>A0A9P7EA65_9AGAM</name>
<dbReference type="RefSeq" id="XP_041192377.1">
    <property type="nucleotide sequence ID" value="XM_041335887.1"/>
</dbReference>
<dbReference type="InterPro" id="IPR015943">
    <property type="entry name" value="WD40/YVTN_repeat-like_dom_sf"/>
</dbReference>
<accession>A0A9P7EA65</accession>
<evidence type="ECO:0000313" key="3">
    <source>
        <dbReference type="Proteomes" id="UP000807769"/>
    </source>
</evidence>
<feature type="repeat" description="WD" evidence="1">
    <location>
        <begin position="60"/>
        <end position="92"/>
    </location>
</feature>
<proteinExistence type="predicted"/>
<dbReference type="InterPro" id="IPR001680">
    <property type="entry name" value="WD40_rpt"/>
</dbReference>
<evidence type="ECO:0008006" key="4">
    <source>
        <dbReference type="Google" id="ProtNLM"/>
    </source>
</evidence>
<feature type="non-terminal residue" evidence="2">
    <location>
        <position position="1"/>
    </location>
</feature>
<dbReference type="EMBL" id="JABBWG010000019">
    <property type="protein sequence ID" value="KAG1815240.1"/>
    <property type="molecule type" value="Genomic_DNA"/>
</dbReference>
<dbReference type="InterPro" id="IPR036322">
    <property type="entry name" value="WD40_repeat_dom_sf"/>
</dbReference>
<dbReference type="AlphaFoldDB" id="A0A9P7EA65"/>
<reference evidence="2" key="1">
    <citation type="journal article" date="2020" name="New Phytol.">
        <title>Comparative genomics reveals dynamic genome evolution in host specialist ectomycorrhizal fungi.</title>
        <authorList>
            <person name="Lofgren L.A."/>
            <person name="Nguyen N.H."/>
            <person name="Vilgalys R."/>
            <person name="Ruytinx J."/>
            <person name="Liao H.L."/>
            <person name="Branco S."/>
            <person name="Kuo A."/>
            <person name="LaButti K."/>
            <person name="Lipzen A."/>
            <person name="Andreopoulos W."/>
            <person name="Pangilinan J."/>
            <person name="Riley R."/>
            <person name="Hundley H."/>
            <person name="Na H."/>
            <person name="Barry K."/>
            <person name="Grigoriev I.V."/>
            <person name="Stajich J.E."/>
            <person name="Kennedy P.G."/>
        </authorList>
    </citation>
    <scope>NUCLEOTIDE SEQUENCE</scope>
    <source>
        <strain evidence="2">MN1</strain>
    </source>
</reference>
<sequence>MQGRGNQSMSPCEGTLIMSTRSRSRRTALASSLVRTIRLFGCGMQGRGSQSVNPCGGTLSVSFSPDGTGIITGSNDETIRLWDAATRQPSQQCAVSDPSAFSDEHCTIETITTMKSNTWNNHFISFSSNSIHALCDTSELTDDTQRMSVLSLI</sequence>
<dbReference type="PROSITE" id="PS50082">
    <property type="entry name" value="WD_REPEATS_2"/>
    <property type="match status" value="1"/>
</dbReference>
<organism evidence="2 3">
    <name type="scientific">Suillus subaureus</name>
    <dbReference type="NCBI Taxonomy" id="48587"/>
    <lineage>
        <taxon>Eukaryota</taxon>
        <taxon>Fungi</taxon>
        <taxon>Dikarya</taxon>
        <taxon>Basidiomycota</taxon>
        <taxon>Agaricomycotina</taxon>
        <taxon>Agaricomycetes</taxon>
        <taxon>Agaricomycetidae</taxon>
        <taxon>Boletales</taxon>
        <taxon>Suillineae</taxon>
        <taxon>Suillaceae</taxon>
        <taxon>Suillus</taxon>
    </lineage>
</organism>
<dbReference type="OrthoDB" id="3267146at2759"/>
<dbReference type="PROSITE" id="PS50294">
    <property type="entry name" value="WD_REPEATS_REGION"/>
    <property type="match status" value="1"/>
</dbReference>
<evidence type="ECO:0000256" key="1">
    <source>
        <dbReference type="PROSITE-ProRule" id="PRU00221"/>
    </source>
</evidence>